<dbReference type="AlphaFoldDB" id="F0R1Q0"/>
<organism evidence="1 2">
    <name type="scientific">Phocaeicola salanitronis (strain DSM 18170 / JCM 13657 / CCUG 60908 / BL78)</name>
    <name type="common">Bacteroides salanitronis</name>
    <dbReference type="NCBI Taxonomy" id="667015"/>
    <lineage>
        <taxon>Bacteria</taxon>
        <taxon>Pseudomonadati</taxon>
        <taxon>Bacteroidota</taxon>
        <taxon>Bacteroidia</taxon>
        <taxon>Bacteroidales</taxon>
        <taxon>Bacteroidaceae</taxon>
        <taxon>Phocaeicola</taxon>
    </lineage>
</organism>
<reference evidence="1 2" key="1">
    <citation type="journal article" date="2011" name="Stand. Genomic Sci.">
        <title>Complete genome sequence of Bacteroides salanitronis type strain (BL78).</title>
        <authorList>
            <person name="Gronow S."/>
            <person name="Held B."/>
            <person name="Lucas S."/>
            <person name="Lapidus A."/>
            <person name="Del Rio T.G."/>
            <person name="Nolan M."/>
            <person name="Tice H."/>
            <person name="Deshpande S."/>
            <person name="Cheng J.F."/>
            <person name="Pitluck S."/>
            <person name="Liolios K."/>
            <person name="Pagani I."/>
            <person name="Ivanova N."/>
            <person name="Mavromatis K."/>
            <person name="Pati A."/>
            <person name="Tapia R."/>
            <person name="Han C."/>
            <person name="Goodwin L."/>
            <person name="Chen A."/>
            <person name="Palaniappan K."/>
            <person name="Land M."/>
            <person name="Hauser L."/>
            <person name="Chang Y.J."/>
            <person name="Jeffries C.D."/>
            <person name="Brambilla E.M."/>
            <person name="Rohde M."/>
            <person name="Goker M."/>
            <person name="Detter J.C."/>
            <person name="Woyke T."/>
            <person name="Bristow J."/>
            <person name="Markowitz V."/>
            <person name="Hugenholtz P."/>
            <person name="Kyrpides N.C."/>
            <person name="Klenk H.P."/>
            <person name="Eisen J.A."/>
        </authorList>
    </citation>
    <scope>NUCLEOTIDE SEQUENCE [LARGE SCALE GENOMIC DNA]</scope>
    <source>
        <strain evidence="1 2">DSM 18170</strain>
    </source>
</reference>
<sequence length="53" mass="6135">MVWCYCYHLHSQLKFCENFITKIISITPFVNYVLSVSQLNGLLKLDAKITKGI</sequence>
<name>F0R1Q0_PHOSB</name>
<dbReference type="KEGG" id="bsa:Bacsa_1799"/>
<dbReference type="HOGENOM" id="CLU_3058713_0_0_10"/>
<proteinExistence type="predicted"/>
<accession>F0R1Q0</accession>
<dbReference type="EMBL" id="CP002530">
    <property type="protein sequence ID" value="ADY36358.1"/>
    <property type="molecule type" value="Genomic_DNA"/>
</dbReference>
<gene>
    <name evidence="1" type="ordered locus">Bacsa_1799</name>
</gene>
<keyword evidence="2" id="KW-1185">Reference proteome</keyword>
<dbReference type="Proteomes" id="UP000007486">
    <property type="component" value="Chromosome"/>
</dbReference>
<evidence type="ECO:0000313" key="2">
    <source>
        <dbReference type="Proteomes" id="UP000007486"/>
    </source>
</evidence>
<protein>
    <submittedName>
        <fullName evidence="1">Glycerophosphoryl diester phosphodiesterase family protein</fullName>
    </submittedName>
</protein>
<evidence type="ECO:0000313" key="1">
    <source>
        <dbReference type="EMBL" id="ADY36358.1"/>
    </source>
</evidence>